<gene>
    <name evidence="1" type="ORF">DPMN_146093</name>
</gene>
<comment type="caution">
    <text evidence="1">The sequence shown here is derived from an EMBL/GenBank/DDBJ whole genome shotgun (WGS) entry which is preliminary data.</text>
</comment>
<sequence length="67" mass="7837">MQRISTKKGQIRPVIIKLRNNSMKSAIMQKRAPMKSNGYRLVDDVTKPNQELINRLLLHLDIDSAWY</sequence>
<protein>
    <submittedName>
        <fullName evidence="1">Uncharacterized protein</fullName>
    </submittedName>
</protein>
<proteinExistence type="predicted"/>
<keyword evidence="2" id="KW-1185">Reference proteome</keyword>
<accession>A0A9D4F6E3</accession>
<dbReference type="AlphaFoldDB" id="A0A9D4F6E3"/>
<organism evidence="1 2">
    <name type="scientific">Dreissena polymorpha</name>
    <name type="common">Zebra mussel</name>
    <name type="synonym">Mytilus polymorpha</name>
    <dbReference type="NCBI Taxonomy" id="45954"/>
    <lineage>
        <taxon>Eukaryota</taxon>
        <taxon>Metazoa</taxon>
        <taxon>Spiralia</taxon>
        <taxon>Lophotrochozoa</taxon>
        <taxon>Mollusca</taxon>
        <taxon>Bivalvia</taxon>
        <taxon>Autobranchia</taxon>
        <taxon>Heteroconchia</taxon>
        <taxon>Euheterodonta</taxon>
        <taxon>Imparidentia</taxon>
        <taxon>Neoheterodontei</taxon>
        <taxon>Myida</taxon>
        <taxon>Dreissenoidea</taxon>
        <taxon>Dreissenidae</taxon>
        <taxon>Dreissena</taxon>
    </lineage>
</organism>
<evidence type="ECO:0000313" key="1">
    <source>
        <dbReference type="EMBL" id="KAH3792597.1"/>
    </source>
</evidence>
<dbReference type="EMBL" id="JAIWYP010000007">
    <property type="protein sequence ID" value="KAH3792597.1"/>
    <property type="molecule type" value="Genomic_DNA"/>
</dbReference>
<name>A0A9D4F6E3_DREPO</name>
<reference evidence="1" key="2">
    <citation type="submission" date="2020-11" db="EMBL/GenBank/DDBJ databases">
        <authorList>
            <person name="McCartney M.A."/>
            <person name="Auch B."/>
            <person name="Kono T."/>
            <person name="Mallez S."/>
            <person name="Becker A."/>
            <person name="Gohl D.M."/>
            <person name="Silverstein K.A.T."/>
            <person name="Koren S."/>
            <person name="Bechman K.B."/>
            <person name="Herman A."/>
            <person name="Abrahante J.E."/>
            <person name="Garbe J."/>
        </authorList>
    </citation>
    <scope>NUCLEOTIDE SEQUENCE</scope>
    <source>
        <strain evidence="1">Duluth1</strain>
        <tissue evidence="1">Whole animal</tissue>
    </source>
</reference>
<dbReference type="Proteomes" id="UP000828390">
    <property type="component" value="Unassembled WGS sequence"/>
</dbReference>
<evidence type="ECO:0000313" key="2">
    <source>
        <dbReference type="Proteomes" id="UP000828390"/>
    </source>
</evidence>
<reference evidence="1" key="1">
    <citation type="journal article" date="2019" name="bioRxiv">
        <title>The Genome of the Zebra Mussel, Dreissena polymorpha: A Resource for Invasive Species Research.</title>
        <authorList>
            <person name="McCartney M.A."/>
            <person name="Auch B."/>
            <person name="Kono T."/>
            <person name="Mallez S."/>
            <person name="Zhang Y."/>
            <person name="Obille A."/>
            <person name="Becker A."/>
            <person name="Abrahante J.E."/>
            <person name="Garbe J."/>
            <person name="Badalamenti J.P."/>
            <person name="Herman A."/>
            <person name="Mangelson H."/>
            <person name="Liachko I."/>
            <person name="Sullivan S."/>
            <person name="Sone E.D."/>
            <person name="Koren S."/>
            <person name="Silverstein K.A.T."/>
            <person name="Beckman K.B."/>
            <person name="Gohl D.M."/>
        </authorList>
    </citation>
    <scope>NUCLEOTIDE SEQUENCE</scope>
    <source>
        <strain evidence="1">Duluth1</strain>
        <tissue evidence="1">Whole animal</tissue>
    </source>
</reference>